<proteinExistence type="predicted"/>
<dbReference type="EMBL" id="CDMZ01005848">
    <property type="protein sequence ID" value="CEM55161.1"/>
    <property type="molecule type" value="Genomic_DNA"/>
</dbReference>
<feature type="region of interest" description="Disordered" evidence="1">
    <location>
        <begin position="435"/>
        <end position="472"/>
    </location>
</feature>
<feature type="compositionally biased region" description="Basic residues" evidence="1">
    <location>
        <begin position="535"/>
        <end position="549"/>
    </location>
</feature>
<organism evidence="2">
    <name type="scientific">Chromera velia CCMP2878</name>
    <dbReference type="NCBI Taxonomy" id="1169474"/>
    <lineage>
        <taxon>Eukaryota</taxon>
        <taxon>Sar</taxon>
        <taxon>Alveolata</taxon>
        <taxon>Colpodellida</taxon>
        <taxon>Chromeraceae</taxon>
        <taxon>Chromera</taxon>
    </lineage>
</organism>
<dbReference type="VEuPathDB" id="CryptoDB:Cvel_13316"/>
<feature type="compositionally biased region" description="Gly residues" evidence="1">
    <location>
        <begin position="53"/>
        <end position="62"/>
    </location>
</feature>
<reference evidence="2" key="1">
    <citation type="submission" date="2014-11" db="EMBL/GenBank/DDBJ databases">
        <authorList>
            <person name="Otto D Thomas"/>
            <person name="Naeem Raeece"/>
        </authorList>
    </citation>
    <scope>NUCLEOTIDE SEQUENCE</scope>
</reference>
<accession>A0A0G4IDJ6</accession>
<feature type="compositionally biased region" description="Basic and acidic residues" evidence="1">
    <location>
        <begin position="63"/>
        <end position="117"/>
    </location>
</feature>
<evidence type="ECO:0000256" key="1">
    <source>
        <dbReference type="SAM" id="MobiDB-lite"/>
    </source>
</evidence>
<feature type="compositionally biased region" description="Basic and acidic residues" evidence="1">
    <location>
        <begin position="42"/>
        <end position="52"/>
    </location>
</feature>
<protein>
    <submittedName>
        <fullName evidence="2">Uncharacterized protein</fullName>
    </submittedName>
</protein>
<feature type="region of interest" description="Disordered" evidence="1">
    <location>
        <begin position="29"/>
        <end position="117"/>
    </location>
</feature>
<dbReference type="AlphaFoldDB" id="A0A0G4IDJ6"/>
<feature type="region of interest" description="Disordered" evidence="1">
    <location>
        <begin position="212"/>
        <end position="237"/>
    </location>
</feature>
<feature type="compositionally biased region" description="Basic and acidic residues" evidence="1">
    <location>
        <begin position="447"/>
        <end position="472"/>
    </location>
</feature>
<evidence type="ECO:0000313" key="2">
    <source>
        <dbReference type="EMBL" id="CEM55161.1"/>
    </source>
</evidence>
<name>A0A0G4IDJ6_9ALVE</name>
<gene>
    <name evidence="2" type="ORF">Cvel_13316</name>
</gene>
<feature type="region of interest" description="Disordered" evidence="1">
    <location>
        <begin position="534"/>
        <end position="584"/>
    </location>
</feature>
<feature type="compositionally biased region" description="Basic and acidic residues" evidence="1">
    <location>
        <begin position="550"/>
        <end position="584"/>
    </location>
</feature>
<sequence length="584" mass="64590">MKNKADASLFASGNTLWSESLLDEYTPAEGESVWACTAGRPLRLEGGKKEGRGGGSGSGLDGQGKRDDSDPFGEKKVPGLDGQGKRDDSDPFGEKKVPGLDGQGKRDDSDPFGEKKVPVYWLNQPLSSRRRSAFVEKSYGVLERVGGLQPVRVPAFPGHNALFRQNGKWEKEGGDARDESLAGVFNFTVDCPSLLQRAQQTRIEEGELLQRAQQTRIEEREGEGEGEGGGGGMQPEKLEEARRELTSFCQQYSRFPEASFDEDPLYVESKGSSCGRVESQNFAPTVGCSTAHMLAIRLTYLRGDEWAVFSEDDSSFEPLEEIVNAVQALRQKSAAPSSSASSSDGQSVSGVSVLQRLLKWVEEEADEQSQIGAFNVSDQEMRHQIWGGDWTTVKDEDPESLRRYERASSGLGRGKRAVVVQLMSLRDLVYEDLHGVGGEEGEEEGEGEGKRSGGGNEEARESEGEAEKDFNLPIQEKWEVKRELAVSSVGLGGSVSGFVPMKRGADPFMTMVPVVFMDMSLDKAEIDTEVERKRVSYRRSKRGKGKRKKGETEVKFDFRVEKEKSKEEKRRKMRDNAEKTHKQP</sequence>